<organism evidence="2 3">
    <name type="scientific">Drosophila guanche</name>
    <name type="common">Fruit fly</name>
    <dbReference type="NCBI Taxonomy" id="7266"/>
    <lineage>
        <taxon>Eukaryota</taxon>
        <taxon>Metazoa</taxon>
        <taxon>Ecdysozoa</taxon>
        <taxon>Arthropoda</taxon>
        <taxon>Hexapoda</taxon>
        <taxon>Insecta</taxon>
        <taxon>Pterygota</taxon>
        <taxon>Neoptera</taxon>
        <taxon>Endopterygota</taxon>
        <taxon>Diptera</taxon>
        <taxon>Brachycera</taxon>
        <taxon>Muscomorpha</taxon>
        <taxon>Ephydroidea</taxon>
        <taxon>Drosophilidae</taxon>
        <taxon>Drosophila</taxon>
        <taxon>Sophophora</taxon>
    </lineage>
</organism>
<feature type="region of interest" description="Disordered" evidence="1">
    <location>
        <begin position="28"/>
        <end position="55"/>
    </location>
</feature>
<dbReference type="Proteomes" id="UP000268350">
    <property type="component" value="Unassembled WGS sequence"/>
</dbReference>
<accession>A0A3B0KM11</accession>
<evidence type="ECO:0000313" key="2">
    <source>
        <dbReference type="EMBL" id="SPP86131.1"/>
    </source>
</evidence>
<evidence type="ECO:0000256" key="1">
    <source>
        <dbReference type="SAM" id="MobiDB-lite"/>
    </source>
</evidence>
<sequence>MWPPLSAESRETAAVHCQYGEPAATVNAQKGEPERKREQCASATATTREEGQGLGLGLGQGQRLVATDWCLVAGGFPVLNSTLPIAGDFVPPTATFQF</sequence>
<evidence type="ECO:0000313" key="3">
    <source>
        <dbReference type="Proteomes" id="UP000268350"/>
    </source>
</evidence>
<keyword evidence="3" id="KW-1185">Reference proteome</keyword>
<name>A0A3B0KM11_DROGU</name>
<dbReference type="AlphaFoldDB" id="A0A3B0KM11"/>
<protein>
    <submittedName>
        <fullName evidence="2">Uncharacterized protein</fullName>
    </submittedName>
</protein>
<reference evidence="3" key="1">
    <citation type="submission" date="2018-01" db="EMBL/GenBank/DDBJ databases">
        <authorList>
            <person name="Alioto T."/>
            <person name="Alioto T."/>
        </authorList>
    </citation>
    <scope>NUCLEOTIDE SEQUENCE [LARGE SCALE GENOMIC DNA]</scope>
</reference>
<dbReference type="EMBL" id="OUUW01000010">
    <property type="protein sequence ID" value="SPP86131.1"/>
    <property type="molecule type" value="Genomic_DNA"/>
</dbReference>
<gene>
    <name evidence="2" type="ORF">DGUA_6G004760</name>
</gene>
<proteinExistence type="predicted"/>